<dbReference type="Gene3D" id="3.40.50.300">
    <property type="entry name" value="P-loop containing nucleotide triphosphate hydrolases"/>
    <property type="match status" value="1"/>
</dbReference>
<dbReference type="GO" id="GO:0006400">
    <property type="term" value="P:tRNA modification"/>
    <property type="evidence" value="ECO:0007669"/>
    <property type="project" value="TreeGrafter"/>
</dbReference>
<accession>A0A3B0ZY74</accession>
<dbReference type="EC" id="2.5.1.75" evidence="3"/>
<keyword evidence="5" id="KW-0819">tRNA processing</keyword>
<dbReference type="InterPro" id="IPR027417">
    <property type="entry name" value="P-loop_NTPase"/>
</dbReference>
<comment type="cofactor">
    <cofactor evidence="1">
        <name>Mg(2+)</name>
        <dbReference type="ChEBI" id="CHEBI:18420"/>
    </cofactor>
</comment>
<dbReference type="Gene3D" id="1.10.20.140">
    <property type="match status" value="1"/>
</dbReference>
<evidence type="ECO:0000256" key="6">
    <source>
        <dbReference type="ARBA" id="ARBA00022741"/>
    </source>
</evidence>
<dbReference type="PANTHER" id="PTHR11088">
    <property type="entry name" value="TRNA DIMETHYLALLYLTRANSFERASE"/>
    <property type="match status" value="1"/>
</dbReference>
<evidence type="ECO:0000256" key="7">
    <source>
        <dbReference type="ARBA" id="ARBA00022840"/>
    </source>
</evidence>
<dbReference type="HAMAP" id="MF_00185">
    <property type="entry name" value="IPP_trans"/>
    <property type="match status" value="1"/>
</dbReference>
<keyword evidence="8" id="KW-0460">Magnesium</keyword>
<keyword evidence="6" id="KW-0547">Nucleotide-binding</keyword>
<dbReference type="NCBIfam" id="TIGR00174">
    <property type="entry name" value="miaA"/>
    <property type="match status" value="1"/>
</dbReference>
<gene>
    <name evidence="10" type="ORF">MNBD_GAMMA21-1364</name>
</gene>
<dbReference type="AlphaFoldDB" id="A0A3B0ZY74"/>
<protein>
    <recommendedName>
        <fullName evidence="3">tRNA dimethylallyltransferase</fullName>
        <ecNumber evidence="3">2.5.1.75</ecNumber>
    </recommendedName>
</protein>
<evidence type="ECO:0000256" key="3">
    <source>
        <dbReference type="ARBA" id="ARBA00012665"/>
    </source>
</evidence>
<dbReference type="InterPro" id="IPR018022">
    <property type="entry name" value="IPT"/>
</dbReference>
<comment type="catalytic activity">
    <reaction evidence="9">
        <text>adenosine(37) in tRNA + dimethylallyl diphosphate = N(6)-dimethylallyladenosine(37) in tRNA + diphosphate</text>
        <dbReference type="Rhea" id="RHEA:26482"/>
        <dbReference type="Rhea" id="RHEA-COMP:10162"/>
        <dbReference type="Rhea" id="RHEA-COMP:10375"/>
        <dbReference type="ChEBI" id="CHEBI:33019"/>
        <dbReference type="ChEBI" id="CHEBI:57623"/>
        <dbReference type="ChEBI" id="CHEBI:74411"/>
        <dbReference type="ChEBI" id="CHEBI:74415"/>
        <dbReference type="EC" id="2.5.1.75"/>
    </reaction>
</comment>
<reference evidence="10" key="1">
    <citation type="submission" date="2018-06" db="EMBL/GenBank/DDBJ databases">
        <authorList>
            <person name="Zhirakovskaya E."/>
        </authorList>
    </citation>
    <scope>NUCLEOTIDE SEQUENCE</scope>
</reference>
<dbReference type="GO" id="GO:0005524">
    <property type="term" value="F:ATP binding"/>
    <property type="evidence" value="ECO:0007669"/>
    <property type="project" value="UniProtKB-KW"/>
</dbReference>
<evidence type="ECO:0000256" key="5">
    <source>
        <dbReference type="ARBA" id="ARBA00022694"/>
    </source>
</evidence>
<dbReference type="SUPFAM" id="SSF52540">
    <property type="entry name" value="P-loop containing nucleoside triphosphate hydrolases"/>
    <property type="match status" value="2"/>
</dbReference>
<dbReference type="Pfam" id="PF01715">
    <property type="entry name" value="IPPT"/>
    <property type="match status" value="1"/>
</dbReference>
<sequence length="314" mass="35394">MSKPEKPPIVCIMGPTASGKTDLAITLSKKYPMDIISVDSAMVYKGMDIGTAKPDAQTLAHAPHRLVDFLDPAEAYSAAQFCADALREMQQITEQGRIPLLVGGTMLYFKALLYGLSDMPSADEATREKLVAETQTLGLAAMHARLAEVDPESAARIHPNDPQRIQRALEVYELTGISLTAWQAKPVDPLPYEPIQIALVPSDRSWLHRRIELRFKMMLKQGLVEEVKTLFQRKDLDENKPAIRAVGYRQVWQHLAGQLDYDDMQERGIIATRQLAKRQLTWLRSMPDLKNFDCINSNLEDEVLNFLERGHITE</sequence>
<dbReference type="PANTHER" id="PTHR11088:SF60">
    <property type="entry name" value="TRNA DIMETHYLALLYLTRANSFERASE"/>
    <property type="match status" value="1"/>
</dbReference>
<keyword evidence="4 10" id="KW-0808">Transferase</keyword>
<evidence type="ECO:0000256" key="2">
    <source>
        <dbReference type="ARBA" id="ARBA00005842"/>
    </source>
</evidence>
<evidence type="ECO:0000256" key="1">
    <source>
        <dbReference type="ARBA" id="ARBA00001946"/>
    </source>
</evidence>
<name>A0A3B0ZY74_9ZZZZ</name>
<dbReference type="GO" id="GO:0052381">
    <property type="term" value="F:tRNA dimethylallyltransferase activity"/>
    <property type="evidence" value="ECO:0007669"/>
    <property type="project" value="UniProtKB-EC"/>
</dbReference>
<comment type="similarity">
    <text evidence="2">Belongs to the IPP transferase family.</text>
</comment>
<organism evidence="10">
    <name type="scientific">hydrothermal vent metagenome</name>
    <dbReference type="NCBI Taxonomy" id="652676"/>
    <lineage>
        <taxon>unclassified sequences</taxon>
        <taxon>metagenomes</taxon>
        <taxon>ecological metagenomes</taxon>
    </lineage>
</organism>
<dbReference type="EMBL" id="UOFR01000017">
    <property type="protein sequence ID" value="VAW92863.1"/>
    <property type="molecule type" value="Genomic_DNA"/>
</dbReference>
<evidence type="ECO:0000256" key="8">
    <source>
        <dbReference type="ARBA" id="ARBA00022842"/>
    </source>
</evidence>
<proteinExistence type="inferred from homology"/>
<evidence type="ECO:0000256" key="4">
    <source>
        <dbReference type="ARBA" id="ARBA00022679"/>
    </source>
</evidence>
<dbReference type="InterPro" id="IPR039657">
    <property type="entry name" value="Dimethylallyltransferase"/>
</dbReference>
<evidence type="ECO:0000313" key="10">
    <source>
        <dbReference type="EMBL" id="VAW92863.1"/>
    </source>
</evidence>
<evidence type="ECO:0000256" key="9">
    <source>
        <dbReference type="ARBA" id="ARBA00049563"/>
    </source>
</evidence>
<keyword evidence="7" id="KW-0067">ATP-binding</keyword>
<dbReference type="FunFam" id="1.10.20.140:FF:000001">
    <property type="entry name" value="tRNA dimethylallyltransferase"/>
    <property type="match status" value="1"/>
</dbReference>